<evidence type="ECO:0000313" key="2">
    <source>
        <dbReference type="Proteomes" id="UP000692954"/>
    </source>
</evidence>
<organism evidence="1 2">
    <name type="scientific">Paramecium sonneborni</name>
    <dbReference type="NCBI Taxonomy" id="65129"/>
    <lineage>
        <taxon>Eukaryota</taxon>
        <taxon>Sar</taxon>
        <taxon>Alveolata</taxon>
        <taxon>Ciliophora</taxon>
        <taxon>Intramacronucleata</taxon>
        <taxon>Oligohymenophorea</taxon>
        <taxon>Peniculida</taxon>
        <taxon>Parameciidae</taxon>
        <taxon>Paramecium</taxon>
    </lineage>
</organism>
<name>A0A8S1R248_9CILI</name>
<dbReference type="AlphaFoldDB" id="A0A8S1R248"/>
<proteinExistence type="predicted"/>
<keyword evidence="2" id="KW-1185">Reference proteome</keyword>
<reference evidence="1" key="1">
    <citation type="submission" date="2021-01" db="EMBL/GenBank/DDBJ databases">
        <authorList>
            <consortium name="Genoscope - CEA"/>
            <person name="William W."/>
        </authorList>
    </citation>
    <scope>NUCLEOTIDE SEQUENCE</scope>
</reference>
<protein>
    <submittedName>
        <fullName evidence="1">Uncharacterized protein</fullName>
    </submittedName>
</protein>
<gene>
    <name evidence="1" type="ORF">PSON_ATCC_30995.1.T1320075</name>
</gene>
<evidence type="ECO:0000313" key="1">
    <source>
        <dbReference type="EMBL" id="CAD8121424.1"/>
    </source>
</evidence>
<accession>A0A8S1R248</accession>
<dbReference type="Proteomes" id="UP000692954">
    <property type="component" value="Unassembled WGS sequence"/>
</dbReference>
<sequence>MEDHQLLSFINKRMQFSQLKYQINVESMLFDSNNQEIIKTINQIFQQHIQLFQIIQQQNLVVDHISALVCKNILVNGFIERRLTTKLFRTRVFNTKQNCLALATIQFKNYMMNTLRILDLKDTALEELLKDQNIELQFDLEETQQFMNRQTQEEQNDFIRNYILFNLKNNKGFIQNLKLWRLKYRVQNNDQLKSNTNIQVHFLDWSEQVKDIIDKLQMTYYFKLGKFYLADVNDKFAFKPLNCISQIYEKKKNNFVIIDSLQNLIRNHVYDYNKIQVIFGNKSPKEVLISFLEILDWCQDILKWEKIIQNFVENIKKEYQRTISYNDSSGDGGFEMEEYLETILTDIITKYEERIDKQINYKFIDIDQLDNQKIEGILYEITKDGIDFYNDEFMICGSVQFSVQQKSRLIGKIGQLVMDMPEIQKINFIMNELSQEYLQTLWQCKNFKEKLIKQRQYKNQIIFIQNKILDRNRKLKVREIRQGNINRDMNNLVE</sequence>
<comment type="caution">
    <text evidence="1">The sequence shown here is derived from an EMBL/GenBank/DDBJ whole genome shotgun (WGS) entry which is preliminary data.</text>
</comment>
<dbReference type="EMBL" id="CAJJDN010000132">
    <property type="protein sequence ID" value="CAD8121424.1"/>
    <property type="molecule type" value="Genomic_DNA"/>
</dbReference>